<keyword evidence="2" id="KW-1185">Reference proteome</keyword>
<protein>
    <submittedName>
        <fullName evidence="1">Uncharacterized protein</fullName>
    </submittedName>
</protein>
<organism evidence="1 2">
    <name type="scientific">Helicobacter gastrocanis</name>
    <dbReference type="NCBI Taxonomy" id="2849641"/>
    <lineage>
        <taxon>Bacteria</taxon>
        <taxon>Pseudomonadati</taxon>
        <taxon>Campylobacterota</taxon>
        <taxon>Epsilonproteobacteria</taxon>
        <taxon>Campylobacterales</taxon>
        <taxon>Helicobacteraceae</taxon>
        <taxon>Helicobacter</taxon>
    </lineage>
</organism>
<sequence>MLGFWHHRLKTFAWGATHHRRTTAHHHADFVAKSLLQQGLQGQEQKTSDPVGVLESCLWDRDDISGKPDYKKRT</sequence>
<evidence type="ECO:0000313" key="1">
    <source>
        <dbReference type="EMBL" id="BCZ18260.1"/>
    </source>
</evidence>
<dbReference type="Proteomes" id="UP000826775">
    <property type="component" value="Chromosome"/>
</dbReference>
<dbReference type="EMBL" id="AP024814">
    <property type="protein sequence ID" value="BCZ18260.1"/>
    <property type="molecule type" value="Genomic_DNA"/>
</dbReference>
<accession>A0ABM7SF76</accession>
<evidence type="ECO:0000313" key="2">
    <source>
        <dbReference type="Proteomes" id="UP000826775"/>
    </source>
</evidence>
<name>A0ABM7SF76_9HELI</name>
<proteinExistence type="predicted"/>
<gene>
    <name evidence="1" type="ORF">NHP190003_15420</name>
</gene>
<reference evidence="1 2" key="1">
    <citation type="submission" date="2021-07" db="EMBL/GenBank/DDBJ databases">
        <title>Novel Helicobacter sp. Isolated from a dog.</title>
        <authorList>
            <person name="Rimbara E."/>
            <person name="Suzuki M."/>
        </authorList>
    </citation>
    <scope>NUCLEOTIDE SEQUENCE [LARGE SCALE GENOMIC DNA]</scope>
    <source>
        <strain evidence="2">NHP19-003</strain>
    </source>
</reference>